<gene>
    <name evidence="1" type="ORF">THAOC_27875</name>
</gene>
<evidence type="ECO:0000313" key="2">
    <source>
        <dbReference type="Proteomes" id="UP000266841"/>
    </source>
</evidence>
<dbReference type="Proteomes" id="UP000266841">
    <property type="component" value="Unassembled WGS sequence"/>
</dbReference>
<sequence length="195" mass="22653">MTPWRSVRCYASLAVLDFTFSYTLLQVINLGKIYLLDEFANDSPSSRHVEDLTNLLQSALTSVLQERRIRAERLNDALWHLVRRKEEGEGADGDYDSEEEYDSDDDEFYHVDDGISNAHHGTREEWDAESDFLDDDVRRMIYLRNSHDWNLPDLVPNLVEWNKGFPLSFTPEFERHLSKTLQLPAKQDGEDGGDQ</sequence>
<organism evidence="1 2">
    <name type="scientific">Thalassiosira oceanica</name>
    <name type="common">Marine diatom</name>
    <dbReference type="NCBI Taxonomy" id="159749"/>
    <lineage>
        <taxon>Eukaryota</taxon>
        <taxon>Sar</taxon>
        <taxon>Stramenopiles</taxon>
        <taxon>Ochrophyta</taxon>
        <taxon>Bacillariophyta</taxon>
        <taxon>Coscinodiscophyceae</taxon>
        <taxon>Thalassiosirophycidae</taxon>
        <taxon>Thalassiosirales</taxon>
        <taxon>Thalassiosiraceae</taxon>
        <taxon>Thalassiosira</taxon>
    </lineage>
</organism>
<proteinExistence type="predicted"/>
<evidence type="ECO:0000313" key="1">
    <source>
        <dbReference type="EMBL" id="EJK52815.1"/>
    </source>
</evidence>
<dbReference type="EMBL" id="AGNL01039199">
    <property type="protein sequence ID" value="EJK52815.1"/>
    <property type="molecule type" value="Genomic_DNA"/>
</dbReference>
<accession>K0RHU7</accession>
<dbReference type="eggNOG" id="ENOG502RWKI">
    <property type="taxonomic scope" value="Eukaryota"/>
</dbReference>
<name>K0RHU7_THAOC</name>
<comment type="caution">
    <text evidence="1">The sequence shown here is derived from an EMBL/GenBank/DDBJ whole genome shotgun (WGS) entry which is preliminary data.</text>
</comment>
<keyword evidence="2" id="KW-1185">Reference proteome</keyword>
<protein>
    <submittedName>
        <fullName evidence="1">Uncharacterized protein</fullName>
    </submittedName>
</protein>
<dbReference type="AlphaFoldDB" id="K0RHU7"/>
<reference evidence="1 2" key="1">
    <citation type="journal article" date="2012" name="Genome Biol.">
        <title>Genome and low-iron response of an oceanic diatom adapted to chronic iron limitation.</title>
        <authorList>
            <person name="Lommer M."/>
            <person name="Specht M."/>
            <person name="Roy A.S."/>
            <person name="Kraemer L."/>
            <person name="Andreson R."/>
            <person name="Gutowska M.A."/>
            <person name="Wolf J."/>
            <person name="Bergner S.V."/>
            <person name="Schilhabel M.B."/>
            <person name="Klostermeier U.C."/>
            <person name="Beiko R.G."/>
            <person name="Rosenstiel P."/>
            <person name="Hippler M."/>
            <person name="Laroche J."/>
        </authorList>
    </citation>
    <scope>NUCLEOTIDE SEQUENCE [LARGE SCALE GENOMIC DNA]</scope>
    <source>
        <strain evidence="1 2">CCMP1005</strain>
    </source>
</reference>